<reference evidence="3 4" key="1">
    <citation type="submission" date="2019-03" db="EMBL/GenBank/DDBJ databases">
        <title>Genomics of glacier-inhabiting Cryobacterium strains.</title>
        <authorList>
            <person name="Liu Q."/>
            <person name="Xin Y.-H."/>
        </authorList>
    </citation>
    <scope>NUCLEOTIDE SEQUENCE [LARGE SCALE GENOMIC DNA]</scope>
    <source>
        <strain evidence="3 4">Sr47</strain>
    </source>
</reference>
<feature type="region of interest" description="Disordered" evidence="1">
    <location>
        <begin position="1"/>
        <end position="21"/>
    </location>
</feature>
<evidence type="ECO:0000313" key="3">
    <source>
        <dbReference type="EMBL" id="TFB51315.1"/>
    </source>
</evidence>
<organism evidence="3 4">
    <name type="scientific">Cryobacterium tagatosivorans</name>
    <dbReference type="NCBI Taxonomy" id="1259199"/>
    <lineage>
        <taxon>Bacteria</taxon>
        <taxon>Bacillati</taxon>
        <taxon>Actinomycetota</taxon>
        <taxon>Actinomycetes</taxon>
        <taxon>Micrococcales</taxon>
        <taxon>Microbacteriaceae</taxon>
        <taxon>Cryobacterium</taxon>
    </lineage>
</organism>
<accession>A0A4R8UH33</accession>
<keyword evidence="2" id="KW-0472">Membrane</keyword>
<dbReference type="OrthoDB" id="5126396at2"/>
<evidence type="ECO:0000256" key="2">
    <source>
        <dbReference type="SAM" id="Phobius"/>
    </source>
</evidence>
<gene>
    <name evidence="3" type="ORF">E3O23_08330</name>
</gene>
<dbReference type="RefSeq" id="WP_134490007.1">
    <property type="nucleotide sequence ID" value="NZ_SOEZ01000042.1"/>
</dbReference>
<keyword evidence="4" id="KW-1185">Reference proteome</keyword>
<comment type="caution">
    <text evidence="3">The sequence shown here is derived from an EMBL/GenBank/DDBJ whole genome shotgun (WGS) entry which is preliminary data.</text>
</comment>
<feature type="region of interest" description="Disordered" evidence="1">
    <location>
        <begin position="78"/>
        <end position="106"/>
    </location>
</feature>
<evidence type="ECO:0000256" key="1">
    <source>
        <dbReference type="SAM" id="MobiDB-lite"/>
    </source>
</evidence>
<dbReference type="AlphaFoldDB" id="A0A4R8UH33"/>
<evidence type="ECO:0000313" key="4">
    <source>
        <dbReference type="Proteomes" id="UP000297866"/>
    </source>
</evidence>
<feature type="transmembrane region" description="Helical" evidence="2">
    <location>
        <begin position="114"/>
        <end position="139"/>
    </location>
</feature>
<sequence>MDKDEAAAVWAEAHTDAGRPDPAVELAQLEAAVYSRAGSAESVVDFIDPDTGETVRATPSELRLRALRATRLREAGLDGHDRFAGAPAPDAASTDSLDIPTTPHGLTGPPRRRFVLPLVAAAAFAAGIVTVLIGTSVLAPIDVPGAPVANAGAAPLLIFDIPSRFPDVAVPDLGDQFAAGSLRNVSGTSLAGQGFGVYLGRETGTGLYCLIVHPEDVVTAFSCKTADDVAQRGLVVGTAVTVRSPVTYDGILGNNELTAELSPRGDFSMSLSPADRQPIDPPTTTGTPLGTWTSEPEANGDFQGTLDASGAGLEVALDCVGEGAVTVDLGDDESSVFQCRHARQRVDLGLTWRIAWGTGDDRGIVGDSGIGKAGLVPFAVGPLPPS</sequence>
<name>A0A4R8UH33_9MICO</name>
<protein>
    <submittedName>
        <fullName evidence="3">Uncharacterized protein</fullName>
    </submittedName>
</protein>
<keyword evidence="2" id="KW-1133">Transmembrane helix</keyword>
<dbReference type="Proteomes" id="UP000297866">
    <property type="component" value="Unassembled WGS sequence"/>
</dbReference>
<proteinExistence type="predicted"/>
<dbReference type="EMBL" id="SOEZ01000042">
    <property type="protein sequence ID" value="TFB51315.1"/>
    <property type="molecule type" value="Genomic_DNA"/>
</dbReference>
<keyword evidence="2" id="KW-0812">Transmembrane</keyword>